<dbReference type="Pfam" id="PF17196">
    <property type="entry name" value="DUF5133"/>
    <property type="match status" value="1"/>
</dbReference>
<dbReference type="OrthoDB" id="4320263at2"/>
<dbReference type="RefSeq" id="WP_103887769.1">
    <property type="nucleotide sequence ID" value="NZ_FNVU01000009.1"/>
</dbReference>
<protein>
    <recommendedName>
        <fullName evidence="3">DUF5133 domain-containing protein</fullName>
    </recommendedName>
</protein>
<evidence type="ECO:0000313" key="1">
    <source>
        <dbReference type="EMBL" id="SEG74815.1"/>
    </source>
</evidence>
<accession>A0A1H6CQC7</accession>
<reference evidence="1 2" key="1">
    <citation type="submission" date="2016-10" db="EMBL/GenBank/DDBJ databases">
        <authorList>
            <person name="de Groot N.N."/>
        </authorList>
    </citation>
    <scope>NUCLEOTIDE SEQUENCE [LARGE SCALE GENOMIC DNA]</scope>
    <source>
        <strain evidence="1 2">CGMCC 4.2023</strain>
    </source>
</reference>
<dbReference type="AlphaFoldDB" id="A0A1H6CQC7"/>
<dbReference type="EMBL" id="FNVU01000009">
    <property type="protein sequence ID" value="SEG74815.1"/>
    <property type="molecule type" value="Genomic_DNA"/>
</dbReference>
<organism evidence="1 2">
    <name type="scientific">Actinacidiphila yanglinensis</name>
    <dbReference type="NCBI Taxonomy" id="310779"/>
    <lineage>
        <taxon>Bacteria</taxon>
        <taxon>Bacillati</taxon>
        <taxon>Actinomycetota</taxon>
        <taxon>Actinomycetes</taxon>
        <taxon>Kitasatosporales</taxon>
        <taxon>Streptomycetaceae</taxon>
        <taxon>Actinacidiphila</taxon>
    </lineage>
</organism>
<keyword evidence="2" id="KW-1185">Reference proteome</keyword>
<name>A0A1H6CQC7_9ACTN</name>
<proteinExistence type="predicted"/>
<sequence>MLMASPIVLRNLMERYETLRAVLDEGHADGSDRTEGADPAVRQQLQDTIYTLCVSTGTREIGAALAAARGRIGAVTIDAFAADPARDASAA</sequence>
<evidence type="ECO:0000313" key="2">
    <source>
        <dbReference type="Proteomes" id="UP000236754"/>
    </source>
</evidence>
<dbReference type="InterPro" id="IPR033457">
    <property type="entry name" value="DUF5133"/>
</dbReference>
<dbReference type="Proteomes" id="UP000236754">
    <property type="component" value="Unassembled WGS sequence"/>
</dbReference>
<gene>
    <name evidence="1" type="ORF">SAMN05216223_109286</name>
</gene>
<evidence type="ECO:0008006" key="3">
    <source>
        <dbReference type="Google" id="ProtNLM"/>
    </source>
</evidence>